<dbReference type="EMBL" id="GL883015">
    <property type="protein sequence ID" value="EGG19229.1"/>
    <property type="molecule type" value="Genomic_DNA"/>
</dbReference>
<evidence type="ECO:0000313" key="4">
    <source>
        <dbReference type="Proteomes" id="UP000007797"/>
    </source>
</evidence>
<dbReference type="Gene3D" id="3.15.10.10">
    <property type="entry name" value="Bactericidal permeability-increasing protein, domain 1"/>
    <property type="match status" value="1"/>
</dbReference>
<dbReference type="STRING" id="1054147.F4PYG3"/>
<dbReference type="SUPFAM" id="SSF55394">
    <property type="entry name" value="Bactericidal permeability-increasing protein, BPI"/>
    <property type="match status" value="1"/>
</dbReference>
<reference evidence="4" key="1">
    <citation type="journal article" date="2011" name="Genome Res.">
        <title>Phylogeny-wide analysis of social amoeba genomes highlights ancient origins for complex intercellular communication.</title>
        <authorList>
            <person name="Heidel A.J."/>
            <person name="Lawal H.M."/>
            <person name="Felder M."/>
            <person name="Schilde C."/>
            <person name="Helps N.R."/>
            <person name="Tunggal B."/>
            <person name="Rivero F."/>
            <person name="John U."/>
            <person name="Schleicher M."/>
            <person name="Eichinger L."/>
            <person name="Platzer M."/>
            <person name="Noegel A.A."/>
            <person name="Schaap P."/>
            <person name="Gloeckner G."/>
        </authorList>
    </citation>
    <scope>NUCLEOTIDE SEQUENCE [LARGE SCALE GENOMIC DNA]</scope>
    <source>
        <strain evidence="4">SH3</strain>
    </source>
</reference>
<dbReference type="InterPro" id="IPR017943">
    <property type="entry name" value="Bactericidal_perm-incr_a/b_dom"/>
</dbReference>
<evidence type="ECO:0000256" key="1">
    <source>
        <dbReference type="SAM" id="MobiDB-lite"/>
    </source>
</evidence>
<keyword evidence="4" id="KW-1185">Reference proteome</keyword>
<feature type="domain" description="HAM1-like N-terminal" evidence="2">
    <location>
        <begin position="347"/>
        <end position="627"/>
    </location>
</feature>
<dbReference type="RefSeq" id="XP_004357500.1">
    <property type="nucleotide sequence ID" value="XM_004357443.1"/>
</dbReference>
<feature type="region of interest" description="Disordered" evidence="1">
    <location>
        <begin position="9"/>
        <end position="75"/>
    </location>
</feature>
<gene>
    <name evidence="3" type="ORF">DFA_02014</name>
</gene>
<feature type="compositionally biased region" description="Basic and acidic residues" evidence="1">
    <location>
        <begin position="35"/>
        <end position="46"/>
    </location>
</feature>
<evidence type="ECO:0000259" key="2">
    <source>
        <dbReference type="Pfam" id="PF19343"/>
    </source>
</evidence>
<dbReference type="GeneID" id="14871308"/>
<dbReference type="OMA" id="IHFEISH"/>
<sequence length="826" mass="93409">MIIYLMRSKTTKMEGKGRKLGTTDENYVSSGKKTSLKDKVFHHDDASYGSSSKGSRRTSVDYRSDQEKSLHQRAVDDHVYDGDFDEFNRKAKASSSKGKGKDNLRVNDDYASGSRVNESHIKDPRAAKYHDEFGRTQVRGAFDAPILDRAGNPINAATTNVPVIVQMKRHFNSLERLMETRIFRERTDDRTKKIIYDVRNIFADAILITETRGTDKQVMDIAKNLMSFGTDLGNDAELKTMMTDWRQTFVKLATGDQSKGMLSTGGRLFSDLRSSDSIIRLLGEGAKFLHMLVLDSKNPCLAEQREIVFELFFKSFGTLSQSQAWHDLLSGGRSFTQDIGKQAELQSKIAAPKFKAISGNQNLNSLGDNIKIFLQSLIRDKSVADVDKVVMYGQDSMATIRANPQYTQFFNDLQQTSMEIMERPELMDDPATRKVLRDMYARAEVIITETRNTPALQKFASESTLLKDGIMTDELNSRFFQHCKQLYLDLHPVPGRSAIDLKLMGDLKMLFVPFLLEEFRTISIPSQSGVYAPKDVAYRIGNINLSSVELLPENIHFEIAHKANTDPYTLSVHDPDTIVWIEFTAIRARIEQLHWAYEKRSGFPKLRDSGLADVFVDGRGMRVGAEVRLIRSGGQRVTQVLDAYCHIDRIRLNLSRCKHRILYKIIYKLFYKRIKSGIEKAVAEKLAQTIAETDYKMVAKFNNAKQDSARKKALLNQRVAAWKSKSKEKANKKKAGNAGDQFMANLTGKKVNNTYPTVAPALDRDVHPIPNNEILHTTQMAPVTQMATQTTMLEKTIPAQVITTTKVEEKIFMEPDHPNYVGPSSN</sequence>
<dbReference type="PANTHER" id="PTHR31138">
    <property type="entry name" value="CHROMOSOME 19, WHOLE GENOME SHOTGUN SEQUENCE"/>
    <property type="match status" value="1"/>
</dbReference>
<dbReference type="InterPro" id="IPR045967">
    <property type="entry name" value="HAM1-like_N"/>
</dbReference>
<protein>
    <recommendedName>
        <fullName evidence="2">HAM1-like N-terminal domain-containing protein</fullName>
    </recommendedName>
</protein>
<accession>F4PYG3</accession>
<dbReference type="AlphaFoldDB" id="F4PYG3"/>
<feature type="region of interest" description="Disordered" evidence="1">
    <location>
        <begin position="91"/>
        <end position="116"/>
    </location>
</feature>
<feature type="compositionally biased region" description="Polar residues" evidence="1">
    <location>
        <begin position="23"/>
        <end position="33"/>
    </location>
</feature>
<dbReference type="KEGG" id="dfa:DFA_02014"/>
<dbReference type="Proteomes" id="UP000007797">
    <property type="component" value="Unassembled WGS sequence"/>
</dbReference>
<dbReference type="PANTHER" id="PTHR31138:SF1">
    <property type="entry name" value="PDZ DOMAIN-CONTAINING PROTEIN"/>
    <property type="match status" value="1"/>
</dbReference>
<dbReference type="OrthoDB" id="19394at2759"/>
<evidence type="ECO:0000313" key="3">
    <source>
        <dbReference type="EMBL" id="EGG19229.1"/>
    </source>
</evidence>
<feature type="compositionally biased region" description="Basic and acidic residues" evidence="1">
    <location>
        <begin position="58"/>
        <end position="75"/>
    </location>
</feature>
<name>F4PYG3_CACFS</name>
<dbReference type="GO" id="GO:0008289">
    <property type="term" value="F:lipid binding"/>
    <property type="evidence" value="ECO:0007669"/>
    <property type="project" value="InterPro"/>
</dbReference>
<feature type="compositionally biased region" description="Basic and acidic residues" evidence="1">
    <location>
        <begin position="99"/>
        <end position="108"/>
    </location>
</feature>
<proteinExistence type="predicted"/>
<dbReference type="Pfam" id="PF19343">
    <property type="entry name" value="HAM1_N"/>
    <property type="match status" value="1"/>
</dbReference>
<organism evidence="3 4">
    <name type="scientific">Cavenderia fasciculata</name>
    <name type="common">Slime mold</name>
    <name type="synonym">Dictyostelium fasciculatum</name>
    <dbReference type="NCBI Taxonomy" id="261658"/>
    <lineage>
        <taxon>Eukaryota</taxon>
        <taxon>Amoebozoa</taxon>
        <taxon>Evosea</taxon>
        <taxon>Eumycetozoa</taxon>
        <taxon>Dictyostelia</taxon>
        <taxon>Acytosteliales</taxon>
        <taxon>Cavenderiaceae</taxon>
        <taxon>Cavenderia</taxon>
    </lineage>
</organism>